<accession>A0A9Q1BIV0</accession>
<dbReference type="AlphaFoldDB" id="A0A9Q1BIV0"/>
<proteinExistence type="predicted"/>
<name>A0A9Q1BIV0_HOLLE</name>
<evidence type="ECO:0000313" key="1">
    <source>
        <dbReference type="EMBL" id="KAJ8027408.1"/>
    </source>
</evidence>
<evidence type="ECO:0000313" key="2">
    <source>
        <dbReference type="Proteomes" id="UP001152320"/>
    </source>
</evidence>
<dbReference type="Proteomes" id="UP001152320">
    <property type="component" value="Chromosome 16"/>
</dbReference>
<sequence>MWLFTNAMIEHSTLAAQLEQSAGEDDEVKALKETTAKKEKTLTKVAALKKLAKKQRNTKVRFKNGEVRIKVRMTSGGGFVFLKFAFCLYA</sequence>
<gene>
    <name evidence="1" type="ORF">HOLleu_32543</name>
</gene>
<organism evidence="1 2">
    <name type="scientific">Holothuria leucospilota</name>
    <name type="common">Black long sea cucumber</name>
    <name type="synonym">Mertensiothuria leucospilota</name>
    <dbReference type="NCBI Taxonomy" id="206669"/>
    <lineage>
        <taxon>Eukaryota</taxon>
        <taxon>Metazoa</taxon>
        <taxon>Echinodermata</taxon>
        <taxon>Eleutherozoa</taxon>
        <taxon>Echinozoa</taxon>
        <taxon>Holothuroidea</taxon>
        <taxon>Aspidochirotacea</taxon>
        <taxon>Aspidochirotida</taxon>
        <taxon>Holothuriidae</taxon>
        <taxon>Holothuria</taxon>
    </lineage>
</organism>
<reference evidence="1" key="1">
    <citation type="submission" date="2021-10" db="EMBL/GenBank/DDBJ databases">
        <title>Tropical sea cucumber genome reveals ecological adaptation and Cuvierian tubules defense mechanism.</title>
        <authorList>
            <person name="Chen T."/>
        </authorList>
    </citation>
    <scope>NUCLEOTIDE SEQUENCE</scope>
    <source>
        <strain evidence="1">Nanhai2018</strain>
        <tissue evidence="1">Muscle</tissue>
    </source>
</reference>
<keyword evidence="2" id="KW-1185">Reference proteome</keyword>
<dbReference type="EMBL" id="JAIZAY010000016">
    <property type="protein sequence ID" value="KAJ8027408.1"/>
    <property type="molecule type" value="Genomic_DNA"/>
</dbReference>
<protein>
    <submittedName>
        <fullName evidence="1">Uncharacterized protein</fullName>
    </submittedName>
</protein>
<comment type="caution">
    <text evidence="1">The sequence shown here is derived from an EMBL/GenBank/DDBJ whole genome shotgun (WGS) entry which is preliminary data.</text>
</comment>